<evidence type="ECO:0000256" key="6">
    <source>
        <dbReference type="ARBA" id="ARBA00022692"/>
    </source>
</evidence>
<accession>A0A517SJD7</accession>
<name>A0A517SJD7_9PLAN</name>
<evidence type="ECO:0000313" key="12">
    <source>
        <dbReference type="Proteomes" id="UP000315700"/>
    </source>
</evidence>
<evidence type="ECO:0000256" key="10">
    <source>
        <dbReference type="RuleBase" id="RU364125"/>
    </source>
</evidence>
<evidence type="ECO:0000256" key="4">
    <source>
        <dbReference type="ARBA" id="ARBA00022475"/>
    </source>
</evidence>
<comment type="function">
    <text evidence="1 10">Controls the rotational direction of flagella during chemotaxis.</text>
</comment>
<evidence type="ECO:0000313" key="11">
    <source>
        <dbReference type="EMBL" id="QDT56227.1"/>
    </source>
</evidence>
<keyword evidence="8 10" id="KW-1133">Transmembrane helix</keyword>
<evidence type="ECO:0000256" key="3">
    <source>
        <dbReference type="ARBA" id="ARBA00008281"/>
    </source>
</evidence>
<sequence>MSAKPTNPGHDEQAPPKKGPGLVVWAIVSLVSGAAGFFVPMLLTSKSHAEKAEEHKTEAPVAKQAEKLVVIPFDDIRVNLNEVQPHYLAIKMAFQVDATQEKIVTDLIAEKKVPLKSWLLIHLGDKDMDDVRGGAGKNMLKREILERFNSMLFTDGYDRIYDVLFEDFMIQ</sequence>
<dbReference type="GO" id="GO:0006935">
    <property type="term" value="P:chemotaxis"/>
    <property type="evidence" value="ECO:0007669"/>
    <property type="project" value="UniProtKB-KW"/>
</dbReference>
<dbReference type="GO" id="GO:0009425">
    <property type="term" value="C:bacterial-type flagellum basal body"/>
    <property type="evidence" value="ECO:0007669"/>
    <property type="project" value="InterPro"/>
</dbReference>
<comment type="subcellular location">
    <subcellularLocation>
        <location evidence="2">Cell membrane</location>
        <topology evidence="2">Single-pass membrane protein</topology>
    </subcellularLocation>
</comment>
<keyword evidence="9 10" id="KW-0472">Membrane</keyword>
<dbReference type="EMBL" id="CP036271">
    <property type="protein sequence ID" value="QDT56227.1"/>
    <property type="molecule type" value="Genomic_DNA"/>
</dbReference>
<dbReference type="GO" id="GO:0071978">
    <property type="term" value="P:bacterial-type flagellum-dependent swarming motility"/>
    <property type="evidence" value="ECO:0007669"/>
    <property type="project" value="TreeGrafter"/>
</dbReference>
<keyword evidence="11" id="KW-0969">Cilium</keyword>
<gene>
    <name evidence="11" type="ORF">Pan44_42790</name>
</gene>
<organism evidence="11 12">
    <name type="scientific">Caulifigura coniformis</name>
    <dbReference type="NCBI Taxonomy" id="2527983"/>
    <lineage>
        <taxon>Bacteria</taxon>
        <taxon>Pseudomonadati</taxon>
        <taxon>Planctomycetota</taxon>
        <taxon>Planctomycetia</taxon>
        <taxon>Planctomycetales</taxon>
        <taxon>Planctomycetaceae</taxon>
        <taxon>Caulifigura</taxon>
    </lineage>
</organism>
<evidence type="ECO:0000256" key="5">
    <source>
        <dbReference type="ARBA" id="ARBA00022500"/>
    </source>
</evidence>
<dbReference type="RefSeq" id="WP_145033357.1">
    <property type="nucleotide sequence ID" value="NZ_CP036271.1"/>
</dbReference>
<evidence type="ECO:0000256" key="2">
    <source>
        <dbReference type="ARBA" id="ARBA00004162"/>
    </source>
</evidence>
<dbReference type="AlphaFoldDB" id="A0A517SJD7"/>
<dbReference type="InterPro" id="IPR005503">
    <property type="entry name" value="FliL"/>
</dbReference>
<dbReference type="PANTHER" id="PTHR35091">
    <property type="entry name" value="FLAGELLAR PROTEIN FLIL"/>
    <property type="match status" value="1"/>
</dbReference>
<evidence type="ECO:0000256" key="8">
    <source>
        <dbReference type="ARBA" id="ARBA00022989"/>
    </source>
</evidence>
<protein>
    <recommendedName>
        <fullName evidence="10">Flagellar protein FliL</fullName>
    </recommendedName>
</protein>
<feature type="transmembrane region" description="Helical" evidence="10">
    <location>
        <begin position="22"/>
        <end position="43"/>
    </location>
</feature>
<keyword evidence="11" id="KW-0966">Cell projection</keyword>
<evidence type="ECO:0000256" key="1">
    <source>
        <dbReference type="ARBA" id="ARBA00002254"/>
    </source>
</evidence>
<dbReference type="InParanoid" id="A0A517SJD7"/>
<dbReference type="OrthoDB" id="215695at2"/>
<proteinExistence type="inferred from homology"/>
<evidence type="ECO:0000256" key="7">
    <source>
        <dbReference type="ARBA" id="ARBA00022779"/>
    </source>
</evidence>
<comment type="similarity">
    <text evidence="3 10">Belongs to the FliL family.</text>
</comment>
<keyword evidence="12" id="KW-1185">Reference proteome</keyword>
<dbReference type="KEGG" id="ccos:Pan44_42790"/>
<keyword evidence="5 10" id="KW-0145">Chemotaxis</keyword>
<evidence type="ECO:0000256" key="9">
    <source>
        <dbReference type="ARBA" id="ARBA00023136"/>
    </source>
</evidence>
<dbReference type="Pfam" id="PF03748">
    <property type="entry name" value="FliL"/>
    <property type="match status" value="1"/>
</dbReference>
<dbReference type="Proteomes" id="UP000315700">
    <property type="component" value="Chromosome"/>
</dbReference>
<keyword evidence="6 10" id="KW-0812">Transmembrane</keyword>
<reference evidence="11 12" key="1">
    <citation type="submission" date="2019-02" db="EMBL/GenBank/DDBJ databases">
        <title>Deep-cultivation of Planctomycetes and their phenomic and genomic characterization uncovers novel biology.</title>
        <authorList>
            <person name="Wiegand S."/>
            <person name="Jogler M."/>
            <person name="Boedeker C."/>
            <person name="Pinto D."/>
            <person name="Vollmers J."/>
            <person name="Rivas-Marin E."/>
            <person name="Kohn T."/>
            <person name="Peeters S.H."/>
            <person name="Heuer A."/>
            <person name="Rast P."/>
            <person name="Oberbeckmann S."/>
            <person name="Bunk B."/>
            <person name="Jeske O."/>
            <person name="Meyerdierks A."/>
            <person name="Storesund J.E."/>
            <person name="Kallscheuer N."/>
            <person name="Luecker S."/>
            <person name="Lage O.M."/>
            <person name="Pohl T."/>
            <person name="Merkel B.J."/>
            <person name="Hornburger P."/>
            <person name="Mueller R.-W."/>
            <person name="Bruemmer F."/>
            <person name="Labrenz M."/>
            <person name="Spormann A.M."/>
            <person name="Op den Camp H."/>
            <person name="Overmann J."/>
            <person name="Amann R."/>
            <person name="Jetten M.S.M."/>
            <person name="Mascher T."/>
            <person name="Medema M.H."/>
            <person name="Devos D.P."/>
            <person name="Kaster A.-K."/>
            <person name="Ovreas L."/>
            <person name="Rohde M."/>
            <person name="Galperin M.Y."/>
            <person name="Jogler C."/>
        </authorList>
    </citation>
    <scope>NUCLEOTIDE SEQUENCE [LARGE SCALE GENOMIC DNA]</scope>
    <source>
        <strain evidence="11 12">Pan44</strain>
    </source>
</reference>
<dbReference type="PANTHER" id="PTHR35091:SF2">
    <property type="entry name" value="FLAGELLAR PROTEIN FLIL"/>
    <property type="match status" value="1"/>
</dbReference>
<keyword evidence="7 10" id="KW-0283">Flagellar rotation</keyword>
<keyword evidence="11" id="KW-0282">Flagellum</keyword>
<keyword evidence="4 10" id="KW-1003">Cell membrane</keyword>
<dbReference type="GO" id="GO:0005886">
    <property type="term" value="C:plasma membrane"/>
    <property type="evidence" value="ECO:0007669"/>
    <property type="project" value="UniProtKB-SubCell"/>
</dbReference>